<gene>
    <name evidence="1" type="ORF">F2Q69_00054299</name>
</gene>
<accession>A0A8S9N5A4</accession>
<dbReference type="AlphaFoldDB" id="A0A8S9N5A4"/>
<protein>
    <submittedName>
        <fullName evidence="1">Uncharacterized protein</fullName>
    </submittedName>
</protein>
<sequence length="64" mass="7481">MTKYLLHDEAPVSQAIMCKFKGRAWEQYVYQKASTCLKILGSHSDNLPIQERWPDDLLQWTLAI</sequence>
<reference evidence="1" key="1">
    <citation type="submission" date="2019-12" db="EMBL/GenBank/DDBJ databases">
        <title>Genome sequencing and annotation of Brassica cretica.</title>
        <authorList>
            <person name="Studholme D.J."/>
            <person name="Sarris P."/>
        </authorList>
    </citation>
    <scope>NUCLEOTIDE SEQUENCE</scope>
    <source>
        <strain evidence="1">PFS-109/04</strain>
        <tissue evidence="1">Leaf</tissue>
    </source>
</reference>
<organism evidence="1 2">
    <name type="scientific">Brassica cretica</name>
    <name type="common">Mustard</name>
    <dbReference type="NCBI Taxonomy" id="69181"/>
    <lineage>
        <taxon>Eukaryota</taxon>
        <taxon>Viridiplantae</taxon>
        <taxon>Streptophyta</taxon>
        <taxon>Embryophyta</taxon>
        <taxon>Tracheophyta</taxon>
        <taxon>Spermatophyta</taxon>
        <taxon>Magnoliopsida</taxon>
        <taxon>eudicotyledons</taxon>
        <taxon>Gunneridae</taxon>
        <taxon>Pentapetalae</taxon>
        <taxon>rosids</taxon>
        <taxon>malvids</taxon>
        <taxon>Brassicales</taxon>
        <taxon>Brassicaceae</taxon>
        <taxon>Brassiceae</taxon>
        <taxon>Brassica</taxon>
    </lineage>
</organism>
<name>A0A8S9N5A4_BRACR</name>
<evidence type="ECO:0000313" key="1">
    <source>
        <dbReference type="EMBL" id="KAF3487910.1"/>
    </source>
</evidence>
<dbReference type="Proteomes" id="UP000712600">
    <property type="component" value="Unassembled WGS sequence"/>
</dbReference>
<dbReference type="EMBL" id="QGKX02002183">
    <property type="protein sequence ID" value="KAF3487910.1"/>
    <property type="molecule type" value="Genomic_DNA"/>
</dbReference>
<proteinExistence type="predicted"/>
<evidence type="ECO:0000313" key="2">
    <source>
        <dbReference type="Proteomes" id="UP000712600"/>
    </source>
</evidence>
<comment type="caution">
    <text evidence="1">The sequence shown here is derived from an EMBL/GenBank/DDBJ whole genome shotgun (WGS) entry which is preliminary data.</text>
</comment>